<evidence type="ECO:0000313" key="2">
    <source>
        <dbReference type="Proteomes" id="UP000277145"/>
    </source>
</evidence>
<dbReference type="RefSeq" id="WP_021437047.1">
    <property type="nucleotide sequence ID" value="NZ_CP021281.1"/>
</dbReference>
<proteinExistence type="predicted"/>
<gene>
    <name evidence="1" type="ORF">D1H98_02815</name>
</gene>
<accession>A0A3A6UT59</accession>
<protein>
    <submittedName>
        <fullName evidence="1">Uncharacterized protein</fullName>
    </submittedName>
</protein>
<dbReference type="EMBL" id="QWDR01000001">
    <property type="protein sequence ID" value="RJY33751.1"/>
    <property type="molecule type" value="Genomic_DNA"/>
</dbReference>
<reference evidence="1 2" key="1">
    <citation type="submission" date="2018-08" db="EMBL/GenBank/DDBJ databases">
        <title>Genome Sequences of Legionella pneumophila subsp. pneumophila Isolates, Recovered from a Drinking Water System in a Large Builging.</title>
        <authorList>
            <person name="Gomez-Alvarez V."/>
            <person name="Boczek L."/>
            <person name="King D."/>
            <person name="Pemberton A."/>
            <person name="Pfaller S."/>
            <person name="Rodgers M."/>
            <person name="Santodomingo J."/>
            <person name="Revetta R."/>
        </authorList>
    </citation>
    <scope>NUCLEOTIDE SEQUENCE [LARGE SCALE GENOMIC DNA]</scope>
    <source>
        <strain evidence="1 2">L01C.1</strain>
    </source>
</reference>
<evidence type="ECO:0000313" key="1">
    <source>
        <dbReference type="EMBL" id="RJY33751.1"/>
    </source>
</evidence>
<dbReference type="PROSITE" id="PS51257">
    <property type="entry name" value="PROKAR_LIPOPROTEIN"/>
    <property type="match status" value="1"/>
</dbReference>
<sequence>MLRLLMSGWTCWFILFLSLGLSSCASEPTTVQQAVQNAVSRLTPEQLATYNATSDQFNQWNASSQFNISTGELSFLIVGCGNT</sequence>
<dbReference type="Proteomes" id="UP000277145">
    <property type="component" value="Unassembled WGS sequence"/>
</dbReference>
<name>A0A3A6UT59_LEGPN</name>
<comment type="caution">
    <text evidence="1">The sequence shown here is derived from an EMBL/GenBank/DDBJ whole genome shotgun (WGS) entry which is preliminary data.</text>
</comment>
<dbReference type="AlphaFoldDB" id="A0A3A6UT59"/>
<organism evidence="1 2">
    <name type="scientific">Legionella pneumophila subsp. pneumophila</name>
    <dbReference type="NCBI Taxonomy" id="91891"/>
    <lineage>
        <taxon>Bacteria</taxon>
        <taxon>Pseudomonadati</taxon>
        <taxon>Pseudomonadota</taxon>
        <taxon>Gammaproteobacteria</taxon>
        <taxon>Legionellales</taxon>
        <taxon>Legionellaceae</taxon>
        <taxon>Legionella</taxon>
    </lineage>
</organism>